<name>A0ABX9Q3B7_9BACT</name>
<dbReference type="RefSeq" id="WP_208734555.1">
    <property type="nucleotide sequence ID" value="NZ_RAWI01000780.1"/>
</dbReference>
<reference evidence="3 4" key="1">
    <citation type="submission" date="2018-09" db="EMBL/GenBank/DDBJ databases">
        <authorList>
            <person name="Livingstone P.G."/>
            <person name="Whitworth D.E."/>
        </authorList>
    </citation>
    <scope>NUCLEOTIDE SEQUENCE [LARGE SCALE GENOMIC DNA]</scope>
    <source>
        <strain evidence="3 4">CA031B</strain>
    </source>
</reference>
<feature type="domain" description="Condensation" evidence="2">
    <location>
        <begin position="23"/>
        <end position="220"/>
    </location>
</feature>
<feature type="region of interest" description="Disordered" evidence="1">
    <location>
        <begin position="1"/>
        <end position="22"/>
    </location>
</feature>
<evidence type="ECO:0000313" key="4">
    <source>
        <dbReference type="Proteomes" id="UP000278907"/>
    </source>
</evidence>
<keyword evidence="4" id="KW-1185">Reference proteome</keyword>
<dbReference type="Proteomes" id="UP000278907">
    <property type="component" value="Unassembled WGS sequence"/>
</dbReference>
<dbReference type="InterPro" id="IPR023213">
    <property type="entry name" value="CAT-like_dom_sf"/>
</dbReference>
<dbReference type="Gene3D" id="3.30.559.10">
    <property type="entry name" value="Chloramphenicol acetyltransferase-like domain"/>
    <property type="match status" value="1"/>
</dbReference>
<accession>A0ABX9Q3B7</accession>
<gene>
    <name evidence="3" type="ORF">D7Y13_41725</name>
</gene>
<feature type="non-terminal residue" evidence="3">
    <location>
        <position position="221"/>
    </location>
</feature>
<protein>
    <recommendedName>
        <fullName evidence="2">Condensation domain-containing protein</fullName>
    </recommendedName>
</protein>
<evidence type="ECO:0000313" key="3">
    <source>
        <dbReference type="EMBL" id="RKH88072.1"/>
    </source>
</evidence>
<dbReference type="InterPro" id="IPR001242">
    <property type="entry name" value="Condensation_dom"/>
</dbReference>
<proteinExistence type="predicted"/>
<dbReference type="SUPFAM" id="SSF52777">
    <property type="entry name" value="CoA-dependent acyltransferases"/>
    <property type="match status" value="1"/>
</dbReference>
<evidence type="ECO:0000256" key="1">
    <source>
        <dbReference type="SAM" id="MobiDB-lite"/>
    </source>
</evidence>
<dbReference type="Pfam" id="PF00668">
    <property type="entry name" value="Condensation"/>
    <property type="match status" value="1"/>
</dbReference>
<sequence>MAELVTPLSPAPVEPFSQEDADGFQPLSHAQQRIWLMEQLHPGTAFANLGGLLVVRGPVRLELLAEALERFARSTEALRLELRVEDGQARQRLGAVHGGRVEQVDFSREADPHAAAERWCTEQVRTPFALPGGPLFRLAVVKLGERRGGYFACVHHLVGDGFSLGLLVRAVGRHYAALEAGVDVAPEPEPSYLRYVARERDYLASAESREHRQQWHELLGG</sequence>
<dbReference type="PANTHER" id="PTHR45527">
    <property type="entry name" value="NONRIBOSOMAL PEPTIDE SYNTHETASE"/>
    <property type="match status" value="1"/>
</dbReference>
<dbReference type="EMBL" id="RAWI01000780">
    <property type="protein sequence ID" value="RKH88072.1"/>
    <property type="molecule type" value="Genomic_DNA"/>
</dbReference>
<organism evidence="3 4">
    <name type="scientific">Corallococcus praedator</name>
    <dbReference type="NCBI Taxonomy" id="2316724"/>
    <lineage>
        <taxon>Bacteria</taxon>
        <taxon>Pseudomonadati</taxon>
        <taxon>Myxococcota</taxon>
        <taxon>Myxococcia</taxon>
        <taxon>Myxococcales</taxon>
        <taxon>Cystobacterineae</taxon>
        <taxon>Myxococcaceae</taxon>
        <taxon>Corallococcus</taxon>
    </lineage>
</organism>
<evidence type="ECO:0000259" key="2">
    <source>
        <dbReference type="Pfam" id="PF00668"/>
    </source>
</evidence>
<dbReference type="PANTHER" id="PTHR45527:SF1">
    <property type="entry name" value="FATTY ACID SYNTHASE"/>
    <property type="match status" value="1"/>
</dbReference>
<comment type="caution">
    <text evidence="3">The sequence shown here is derived from an EMBL/GenBank/DDBJ whole genome shotgun (WGS) entry which is preliminary data.</text>
</comment>